<reference evidence="2 3" key="1">
    <citation type="submission" date="2018-03" db="EMBL/GenBank/DDBJ databases">
        <title>Bioinformatic expansion and discovery of thiopeptide antibiotics.</title>
        <authorList>
            <person name="Schwalen C.J."/>
            <person name="Hudson G.A."/>
            <person name="Mitchell D.A."/>
        </authorList>
    </citation>
    <scope>NUCLEOTIDE SEQUENCE [LARGE SCALE GENOMIC DNA]</scope>
    <source>
        <strain evidence="2 3">ATCC 21389</strain>
    </source>
</reference>
<evidence type="ECO:0000259" key="1">
    <source>
        <dbReference type="Pfam" id="PF01507"/>
    </source>
</evidence>
<gene>
    <name evidence="2" type="ORF">C7C46_09660</name>
</gene>
<organism evidence="2 3">
    <name type="scientific">Streptomyces tateyamensis</name>
    <dbReference type="NCBI Taxonomy" id="565073"/>
    <lineage>
        <taxon>Bacteria</taxon>
        <taxon>Bacillati</taxon>
        <taxon>Actinomycetota</taxon>
        <taxon>Actinomycetes</taxon>
        <taxon>Kitasatosporales</taxon>
        <taxon>Streptomycetaceae</taxon>
        <taxon>Streptomyces</taxon>
    </lineage>
</organism>
<keyword evidence="3" id="KW-1185">Reference proteome</keyword>
<dbReference type="InterPro" id="IPR014729">
    <property type="entry name" value="Rossmann-like_a/b/a_fold"/>
</dbReference>
<dbReference type="OrthoDB" id="7574889at2"/>
<dbReference type="Pfam" id="PF01507">
    <property type="entry name" value="PAPS_reduct"/>
    <property type="match status" value="1"/>
</dbReference>
<dbReference type="RefSeq" id="WP_110667822.1">
    <property type="nucleotide sequence ID" value="NZ_PYBW01000030.1"/>
</dbReference>
<dbReference type="Gene3D" id="3.40.50.620">
    <property type="entry name" value="HUPs"/>
    <property type="match status" value="1"/>
</dbReference>
<evidence type="ECO:0000313" key="3">
    <source>
        <dbReference type="Proteomes" id="UP000248039"/>
    </source>
</evidence>
<comment type="caution">
    <text evidence="2">The sequence shown here is derived from an EMBL/GenBank/DDBJ whole genome shotgun (WGS) entry which is preliminary data.</text>
</comment>
<proteinExistence type="predicted"/>
<feature type="domain" description="Phosphoadenosine phosphosulphate reductase" evidence="1">
    <location>
        <begin position="18"/>
        <end position="206"/>
    </location>
</feature>
<dbReference type="AlphaFoldDB" id="A0A2V4NRP3"/>
<dbReference type="EMBL" id="PYBW01000030">
    <property type="protein sequence ID" value="PYC82618.1"/>
    <property type="molecule type" value="Genomic_DNA"/>
</dbReference>
<evidence type="ECO:0000313" key="2">
    <source>
        <dbReference type="EMBL" id="PYC82618.1"/>
    </source>
</evidence>
<dbReference type="SUPFAM" id="SSF52402">
    <property type="entry name" value="Adenine nucleotide alpha hydrolases-like"/>
    <property type="match status" value="1"/>
</dbReference>
<accession>A0A2V4NRP3</accession>
<dbReference type="InterPro" id="IPR002500">
    <property type="entry name" value="PAPS_reduct_dom"/>
</dbReference>
<sequence>MSTTLHIPPQLHDADAVVWNNSGGKDSAASLHLWGTTAPEHLLKRTVVLHLDLGDAEWDGVPALAARQAAAYGLRFEVRRRERGGLLDLVRARGRWPGPSTPFCRSYLKRDVARKFYTELTNELGITGRPARIVTALGLRAAESTVRSRRPTLALDRAASSGRRQITTWLPIHQFNTDTVWKTVRASGIPPHPVYQQLDRLSCRLCPFAGRRSLITAARMAPDTALDYALVEEEIGRPFRRDLSMAQIIDTAEREDPGPVQALRPCGAALRTLPHGTGACAA</sequence>
<dbReference type="Proteomes" id="UP000248039">
    <property type="component" value="Unassembled WGS sequence"/>
</dbReference>
<dbReference type="GO" id="GO:0003824">
    <property type="term" value="F:catalytic activity"/>
    <property type="evidence" value="ECO:0007669"/>
    <property type="project" value="InterPro"/>
</dbReference>
<protein>
    <submittedName>
        <fullName evidence="2">Phosphoadenosine phosphosulfate reductase</fullName>
    </submittedName>
</protein>
<name>A0A2V4NRP3_9ACTN</name>